<dbReference type="CDD" id="cd14792">
    <property type="entry name" value="GH27"/>
    <property type="match status" value="1"/>
</dbReference>
<keyword evidence="4 5" id="KW-0326">Glycosidase</keyword>
<dbReference type="InterPro" id="IPR002241">
    <property type="entry name" value="Glyco_hydro_27"/>
</dbReference>
<keyword evidence="2" id="KW-0732">Signal</keyword>
<dbReference type="Pfam" id="PF17801">
    <property type="entry name" value="Melibiase_C"/>
    <property type="match status" value="1"/>
</dbReference>
<dbReference type="SUPFAM" id="SSF51445">
    <property type="entry name" value="(Trans)glycosidases"/>
    <property type="match status" value="1"/>
</dbReference>
<keyword evidence="5" id="KW-1015">Disulfide bond</keyword>
<comment type="catalytic activity">
    <reaction evidence="5">
        <text>Hydrolysis of terminal, non-reducing alpha-D-galactose residues in alpha-D-galactosides, including galactose oligosaccharides, galactomannans and galactolipids.</text>
        <dbReference type="EC" id="3.2.1.22"/>
    </reaction>
</comment>
<dbReference type="AlphaFoldDB" id="A0A291N0U6"/>
<dbReference type="SUPFAM" id="SSF51011">
    <property type="entry name" value="Glycosyl hydrolase domain"/>
    <property type="match status" value="1"/>
</dbReference>
<dbReference type="Gene3D" id="2.60.40.1180">
    <property type="entry name" value="Golgi alpha-mannosidase II"/>
    <property type="match status" value="1"/>
</dbReference>
<evidence type="ECO:0000256" key="3">
    <source>
        <dbReference type="ARBA" id="ARBA00022801"/>
    </source>
</evidence>
<dbReference type="InterPro" id="IPR000111">
    <property type="entry name" value="Glyco_hydro_27/36_CS"/>
</dbReference>
<sequence>MILKHYIISATILCAAAGANLKAQTASPRGADSLAPTGHWSAYQAGSAQLPPMGWNSWNAFFTEIDEEKLLGSAQRILATGLAEKGYRFINIDDGWWLKRRSSDGRIIIRADKFPSARGRKGTPSFRPLTDKLHAMGLKAGIYSDLGRNSCSQAYSEGPAQLPEGSMAEREVGLYGHSDQDIRLYFVDWGFDAIKVDGCGIRAFAPDSERVLSGQFRAFPPLIDQHSLTRSDIPAVRALFWDINQSLAKYNPDGDYMLSLCIWGSANVRSWGKDVGSISRTSDDIAPEWGRMLTNFDSAVSRALYAHPGGWNDPDMLFIGKGDFDANHLTEARSHFTLWAMMNAPLFIGADLRTTPQALLDIFGNEELIALNQDAAGNQATIAFDTDGFQILVKTLANGDKAVALFNRGPSTVDAVLTADHLKFRTDRAVTLQDLWTGTKSNFTREMKLQVAPRETRVFRAKGDHLLADGLYLSEQPGVVNPAVDGVMEPQPDPNIYRSIPGWRGTRGIGERPMYAGWGGAMADATPYNQALVIAGQSFASGLGILANSRLEIRNQGFTRFTAKVGVDDSALDGNQTVRFFLYGDGKLIASTPPMRRGAPAQPLEVSIKEVAIIELVARADGVKGNAVPVTWGEAALRY</sequence>
<evidence type="ECO:0000256" key="1">
    <source>
        <dbReference type="ARBA" id="ARBA00009743"/>
    </source>
</evidence>
<evidence type="ECO:0000256" key="2">
    <source>
        <dbReference type="ARBA" id="ARBA00022729"/>
    </source>
</evidence>
<dbReference type="PANTHER" id="PTHR11452">
    <property type="entry name" value="ALPHA-GALACTOSIDASE/ALPHA-N-ACETYLGALACTOSAMINIDASE"/>
    <property type="match status" value="1"/>
</dbReference>
<dbReference type="EMBL" id="CP023741">
    <property type="protein sequence ID" value="ATI80778.1"/>
    <property type="molecule type" value="Genomic_DNA"/>
</dbReference>
<dbReference type="PANTHER" id="PTHR11452:SF36">
    <property type="entry name" value="ALPHA-GALACTOSIDASE"/>
    <property type="match status" value="1"/>
</dbReference>
<evidence type="ECO:0000256" key="4">
    <source>
        <dbReference type="ARBA" id="ARBA00023295"/>
    </source>
</evidence>
<accession>A0A291N0U6</accession>
<dbReference type="GO" id="GO:0004557">
    <property type="term" value="F:alpha-galactosidase activity"/>
    <property type="evidence" value="ECO:0007669"/>
    <property type="project" value="UniProtKB-EC"/>
</dbReference>
<evidence type="ECO:0000256" key="5">
    <source>
        <dbReference type="RuleBase" id="RU361168"/>
    </source>
</evidence>
<evidence type="ECO:0000313" key="7">
    <source>
        <dbReference type="EMBL" id="ATI80778.1"/>
    </source>
</evidence>
<proteinExistence type="inferred from homology"/>
<dbReference type="PROSITE" id="PS00512">
    <property type="entry name" value="ALPHA_GALACTOSIDASE"/>
    <property type="match status" value="1"/>
</dbReference>
<dbReference type="InterPro" id="IPR038637">
    <property type="entry name" value="NPCBM_sf"/>
</dbReference>
<dbReference type="GeneID" id="57777704"/>
<dbReference type="Pfam" id="PF08305">
    <property type="entry name" value="NPCBM"/>
    <property type="match status" value="1"/>
</dbReference>
<dbReference type="InterPro" id="IPR013222">
    <property type="entry name" value="Glyco_hyd_98_carb-bd"/>
</dbReference>
<name>A0A291N0U6_SPHYA</name>
<gene>
    <name evidence="7" type="ORF">A6768_12780</name>
</gene>
<dbReference type="RefSeq" id="WP_097383902.1">
    <property type="nucleotide sequence ID" value="NZ_CP023741.1"/>
</dbReference>
<dbReference type="InterPro" id="IPR041233">
    <property type="entry name" value="Melibiase_C"/>
</dbReference>
<dbReference type="InterPro" id="IPR013780">
    <property type="entry name" value="Glyco_hydro_b"/>
</dbReference>
<dbReference type="SUPFAM" id="SSF49785">
    <property type="entry name" value="Galactose-binding domain-like"/>
    <property type="match status" value="1"/>
</dbReference>
<dbReference type="KEGG" id="sya:A6768_12780"/>
<dbReference type="InterPro" id="IPR013785">
    <property type="entry name" value="Aldolase_TIM"/>
</dbReference>
<dbReference type="Gene3D" id="2.60.120.1060">
    <property type="entry name" value="NPCBM/NEW2 domain"/>
    <property type="match status" value="1"/>
</dbReference>
<dbReference type="Gene3D" id="3.20.20.70">
    <property type="entry name" value="Aldolase class I"/>
    <property type="match status" value="1"/>
</dbReference>
<evidence type="ECO:0000313" key="8">
    <source>
        <dbReference type="Proteomes" id="UP000219422"/>
    </source>
</evidence>
<protein>
    <recommendedName>
        <fullName evidence="5">Alpha-galactosidase</fullName>
        <ecNumber evidence="5">3.2.1.22</ecNumber>
    </recommendedName>
    <alternativeName>
        <fullName evidence="5">Melibiase</fullName>
    </alternativeName>
</protein>
<dbReference type="InterPro" id="IPR017853">
    <property type="entry name" value="GH"/>
</dbReference>
<evidence type="ECO:0000259" key="6">
    <source>
        <dbReference type="SMART" id="SM00776"/>
    </source>
</evidence>
<dbReference type="PRINTS" id="PR00740">
    <property type="entry name" value="GLHYDRLASE27"/>
</dbReference>
<dbReference type="SMART" id="SM00776">
    <property type="entry name" value="NPCBM"/>
    <property type="match status" value="1"/>
</dbReference>
<dbReference type="GO" id="GO:0005975">
    <property type="term" value="P:carbohydrate metabolic process"/>
    <property type="evidence" value="ECO:0007669"/>
    <property type="project" value="InterPro"/>
</dbReference>
<organism evidence="7 8">
    <name type="scientific">Sphingobium yanoikuyae</name>
    <name type="common">Sphingomonas yanoikuyae</name>
    <dbReference type="NCBI Taxonomy" id="13690"/>
    <lineage>
        <taxon>Bacteria</taxon>
        <taxon>Pseudomonadati</taxon>
        <taxon>Pseudomonadota</taxon>
        <taxon>Alphaproteobacteria</taxon>
        <taxon>Sphingomonadales</taxon>
        <taxon>Sphingomonadaceae</taxon>
        <taxon>Sphingobium</taxon>
    </lineage>
</organism>
<dbReference type="Proteomes" id="UP000219422">
    <property type="component" value="Chromosome"/>
</dbReference>
<feature type="domain" description="Glycosyl hydrolase family 98 putative carbohydrate-binding module" evidence="6">
    <location>
        <begin position="492"/>
        <end position="639"/>
    </location>
</feature>
<comment type="similarity">
    <text evidence="1 5">Belongs to the glycosyl hydrolase 27 family.</text>
</comment>
<keyword evidence="3 5" id="KW-0378">Hydrolase</keyword>
<dbReference type="EC" id="3.2.1.22" evidence="5"/>
<dbReference type="Pfam" id="PF16499">
    <property type="entry name" value="Melibiase_2"/>
    <property type="match status" value="2"/>
</dbReference>
<dbReference type="InterPro" id="IPR008979">
    <property type="entry name" value="Galactose-bd-like_sf"/>
</dbReference>
<reference evidence="7 8" key="1">
    <citation type="submission" date="2017-10" db="EMBL/GenBank/DDBJ databases">
        <title>Sphingobium yanoikuyae S72.</title>
        <authorList>
            <person name="Sanchez E."/>
            <person name="Bustos P."/>
            <person name="Mendoza P."/>
            <person name="Guo X."/>
            <person name="Mendoza A."/>
        </authorList>
    </citation>
    <scope>NUCLEOTIDE SEQUENCE [LARGE SCALE GENOMIC DNA]</scope>
    <source>
        <strain evidence="7 8">S72</strain>
    </source>
</reference>